<gene>
    <name evidence="7" type="ORF">CHO01_22240</name>
    <name evidence="8" type="ORF">HNR08_003935</name>
</gene>
<dbReference type="EMBL" id="JACHDN010000001">
    <property type="protein sequence ID" value="MBB5475199.1"/>
    <property type="molecule type" value="Genomic_DNA"/>
</dbReference>
<dbReference type="Proteomes" id="UP000321723">
    <property type="component" value="Unassembled WGS sequence"/>
</dbReference>
<feature type="transmembrane region" description="Helical" evidence="6">
    <location>
        <begin position="281"/>
        <end position="299"/>
    </location>
</feature>
<evidence type="ECO:0000256" key="3">
    <source>
        <dbReference type="ARBA" id="ARBA00022989"/>
    </source>
</evidence>
<evidence type="ECO:0000256" key="1">
    <source>
        <dbReference type="ARBA" id="ARBA00004141"/>
    </source>
</evidence>
<reference evidence="7 9" key="1">
    <citation type="submission" date="2019-07" db="EMBL/GenBank/DDBJ databases">
        <title>Whole genome shotgun sequence of Cellulomonas hominis NBRC 16055.</title>
        <authorList>
            <person name="Hosoyama A."/>
            <person name="Uohara A."/>
            <person name="Ohji S."/>
            <person name="Ichikawa N."/>
        </authorList>
    </citation>
    <scope>NUCLEOTIDE SEQUENCE [LARGE SCALE GENOMIC DNA]</scope>
    <source>
        <strain evidence="7 9">NBRC 16055</strain>
    </source>
</reference>
<dbReference type="InterPro" id="IPR044878">
    <property type="entry name" value="UbiA_sf"/>
</dbReference>
<comment type="caution">
    <text evidence="7">The sequence shown here is derived from an EMBL/GenBank/DDBJ whole genome shotgun (WGS) entry which is preliminary data.</text>
</comment>
<dbReference type="Gene3D" id="1.10.357.140">
    <property type="entry name" value="UbiA prenyltransferase"/>
    <property type="match status" value="1"/>
</dbReference>
<feature type="transmembrane region" description="Helical" evidence="6">
    <location>
        <begin position="227"/>
        <end position="248"/>
    </location>
</feature>
<dbReference type="InterPro" id="IPR000537">
    <property type="entry name" value="UbiA_prenyltransferase"/>
</dbReference>
<feature type="region of interest" description="Disordered" evidence="5">
    <location>
        <begin position="1"/>
        <end position="28"/>
    </location>
</feature>
<protein>
    <submittedName>
        <fullName evidence="8">4-hydroxybenzoate polyprenyltransferase</fullName>
    </submittedName>
</protein>
<feature type="transmembrane region" description="Helical" evidence="6">
    <location>
        <begin position="254"/>
        <end position="274"/>
    </location>
</feature>
<evidence type="ECO:0000256" key="6">
    <source>
        <dbReference type="SAM" id="Phobius"/>
    </source>
</evidence>
<dbReference type="GO" id="GO:0016765">
    <property type="term" value="F:transferase activity, transferring alkyl or aryl (other than methyl) groups"/>
    <property type="evidence" value="ECO:0007669"/>
    <property type="project" value="InterPro"/>
</dbReference>
<dbReference type="GO" id="GO:0016020">
    <property type="term" value="C:membrane"/>
    <property type="evidence" value="ECO:0007669"/>
    <property type="project" value="UniProtKB-SubCell"/>
</dbReference>
<name>A0A511FGY2_9CELL</name>
<evidence type="ECO:0000256" key="2">
    <source>
        <dbReference type="ARBA" id="ARBA00022692"/>
    </source>
</evidence>
<keyword evidence="3 6" id="KW-1133">Transmembrane helix</keyword>
<feature type="transmembrane region" description="Helical" evidence="6">
    <location>
        <begin position="186"/>
        <end position="206"/>
    </location>
</feature>
<dbReference type="RefSeq" id="WP_146837923.1">
    <property type="nucleotide sequence ID" value="NZ_BJVQ01000030.1"/>
</dbReference>
<dbReference type="Proteomes" id="UP000564629">
    <property type="component" value="Unassembled WGS sequence"/>
</dbReference>
<keyword evidence="8" id="KW-0808">Transferase</keyword>
<dbReference type="Gene3D" id="1.20.120.1780">
    <property type="entry name" value="UbiA prenyltransferase"/>
    <property type="match status" value="1"/>
</dbReference>
<proteinExistence type="predicted"/>
<dbReference type="AlphaFoldDB" id="A0A511FGY2"/>
<organism evidence="7 9">
    <name type="scientific">Cellulomonas hominis</name>
    <dbReference type="NCBI Taxonomy" id="156981"/>
    <lineage>
        <taxon>Bacteria</taxon>
        <taxon>Bacillati</taxon>
        <taxon>Actinomycetota</taxon>
        <taxon>Actinomycetes</taxon>
        <taxon>Micrococcales</taxon>
        <taxon>Cellulomonadaceae</taxon>
        <taxon>Cellulomonas</taxon>
    </lineage>
</organism>
<feature type="transmembrane region" description="Helical" evidence="6">
    <location>
        <begin position="115"/>
        <end position="148"/>
    </location>
</feature>
<accession>A0A511FGY2</accession>
<feature type="transmembrane region" description="Helical" evidence="6">
    <location>
        <begin position="34"/>
        <end position="56"/>
    </location>
</feature>
<keyword evidence="9" id="KW-1185">Reference proteome</keyword>
<evidence type="ECO:0000313" key="7">
    <source>
        <dbReference type="EMBL" id="GEL47108.1"/>
    </source>
</evidence>
<dbReference type="OrthoDB" id="3212588at2"/>
<reference evidence="8 10" key="2">
    <citation type="submission" date="2020-08" db="EMBL/GenBank/DDBJ databases">
        <title>Sequencing the genomes of 1000 actinobacteria strains.</title>
        <authorList>
            <person name="Klenk H.-P."/>
        </authorList>
    </citation>
    <scope>NUCLEOTIDE SEQUENCE [LARGE SCALE GENOMIC DNA]</scope>
    <source>
        <strain evidence="8 10">DSM 9581</strain>
    </source>
</reference>
<evidence type="ECO:0000256" key="5">
    <source>
        <dbReference type="SAM" id="MobiDB-lite"/>
    </source>
</evidence>
<evidence type="ECO:0000313" key="9">
    <source>
        <dbReference type="Proteomes" id="UP000321723"/>
    </source>
</evidence>
<dbReference type="EMBL" id="BJVQ01000030">
    <property type="protein sequence ID" value="GEL47108.1"/>
    <property type="molecule type" value="Genomic_DNA"/>
</dbReference>
<evidence type="ECO:0000256" key="4">
    <source>
        <dbReference type="ARBA" id="ARBA00023136"/>
    </source>
</evidence>
<evidence type="ECO:0000313" key="8">
    <source>
        <dbReference type="EMBL" id="MBB5475199.1"/>
    </source>
</evidence>
<feature type="transmembrane region" description="Helical" evidence="6">
    <location>
        <begin position="160"/>
        <end position="180"/>
    </location>
</feature>
<keyword evidence="2 6" id="KW-0812">Transmembrane</keyword>
<keyword evidence="4 6" id="KW-0472">Membrane</keyword>
<dbReference type="Pfam" id="PF01040">
    <property type="entry name" value="UbiA"/>
    <property type="match status" value="1"/>
</dbReference>
<evidence type="ECO:0000313" key="10">
    <source>
        <dbReference type="Proteomes" id="UP000564629"/>
    </source>
</evidence>
<sequence length="301" mass="29581">MPRPPAPEPSGVQGPTGTEGPTGARDRPRRRALALVRAAHAGPAVAVTLFAGAYAAGAAGADAGRAVLVAAAVLAGQLSVGWSNDWIDADRDLAVGRADKPVVAGDLSPALLRRAAFLAAGACVALSLALGPAAAALHVALVAVAWAYNARLKSTVWSWAPYAVAFGGLPSVATLGVPGGADLAPWWVTAGGALLGVGAHLANVLPDLEDDAATGVRGLPHRLGRRGTAFGAAGVLLAAVLVVVLGPAGAPGGAGVVALVAAPVLTGSAVWVALRRTTSRWPFTAAILTAGLAVVLLVATG</sequence>
<comment type="subcellular location">
    <subcellularLocation>
        <location evidence="1">Membrane</location>
        <topology evidence="1">Multi-pass membrane protein</topology>
    </subcellularLocation>
</comment>